<dbReference type="PANTHER" id="PTHR43000">
    <property type="entry name" value="DTDP-D-GLUCOSE 4,6-DEHYDRATASE-RELATED"/>
    <property type="match status" value="1"/>
</dbReference>
<dbReference type="EMBL" id="JBEWYP010000002">
    <property type="protein sequence ID" value="MET7028478.1"/>
    <property type="molecule type" value="Genomic_DNA"/>
</dbReference>
<evidence type="ECO:0000313" key="2">
    <source>
        <dbReference type="EMBL" id="MET7028478.1"/>
    </source>
</evidence>
<dbReference type="InterPro" id="IPR036291">
    <property type="entry name" value="NAD(P)-bd_dom_sf"/>
</dbReference>
<dbReference type="Pfam" id="PF07993">
    <property type="entry name" value="NAD_binding_4"/>
    <property type="match status" value="1"/>
</dbReference>
<dbReference type="Gene3D" id="3.40.50.720">
    <property type="entry name" value="NAD(P)-binding Rossmann-like Domain"/>
    <property type="match status" value="1"/>
</dbReference>
<organism evidence="2 3">
    <name type="scientific">Sediminicola luteus</name>
    <dbReference type="NCBI Taxonomy" id="319238"/>
    <lineage>
        <taxon>Bacteria</taxon>
        <taxon>Pseudomonadati</taxon>
        <taxon>Bacteroidota</taxon>
        <taxon>Flavobacteriia</taxon>
        <taxon>Flavobacteriales</taxon>
        <taxon>Flavobacteriaceae</taxon>
        <taxon>Sediminicola</taxon>
    </lineage>
</organism>
<dbReference type="RefSeq" id="WP_354617322.1">
    <property type="nucleotide sequence ID" value="NZ_JBEWYP010000002.1"/>
</dbReference>
<evidence type="ECO:0000259" key="1">
    <source>
        <dbReference type="Pfam" id="PF07993"/>
    </source>
</evidence>
<dbReference type="InterPro" id="IPR013120">
    <property type="entry name" value="FAR_NAD-bd"/>
</dbReference>
<sequence length="367" mass="41846">MKIILTGATGTLGSKILFSLFEQKSQNIEKVFLPIRSKNSTTPEERIQKMLHSEYAPNFIKDNLPSILDRIQVIDAALLLDPTSFLKDQKIEFFIHSAGFVNLSTDHSAKEDIFKENYEFTKDIFTAYTPFITKFVYISTAFAAGDIGGVLDNDYSNKHKGKYRNHYEASKHASEKFLLEAGVAHNIPIQILRPSVLGGNIKDHPHFFISKYMVFYLFAKFFHNSNSKDLIRISTTDTAGLNIIPTDYAARVIVKAMETDIGQLNIVHSKETNLMTGMSKIFDIVGFKNFSFTQDKINGDTGFKSDLEKFYYETIGVHLNPYMTSRPNQWDTSVLESILPIPTYDLEEYLAQTVTFAKSKKFRSQQW</sequence>
<name>A0ABV2TT85_9FLAO</name>
<proteinExistence type="predicted"/>
<dbReference type="Proteomes" id="UP001549773">
    <property type="component" value="Unassembled WGS sequence"/>
</dbReference>
<comment type="caution">
    <text evidence="2">The sequence shown here is derived from an EMBL/GenBank/DDBJ whole genome shotgun (WGS) entry which is preliminary data.</text>
</comment>
<feature type="domain" description="Thioester reductase (TE)" evidence="1">
    <location>
        <begin position="5"/>
        <end position="253"/>
    </location>
</feature>
<evidence type="ECO:0000313" key="3">
    <source>
        <dbReference type="Proteomes" id="UP001549773"/>
    </source>
</evidence>
<accession>A0ABV2TT85</accession>
<gene>
    <name evidence="2" type="ORF">ABXZ32_03685</name>
</gene>
<protein>
    <submittedName>
        <fullName evidence="2">SDR family oxidoreductase</fullName>
    </submittedName>
</protein>
<keyword evidence="3" id="KW-1185">Reference proteome</keyword>
<dbReference type="SUPFAM" id="SSF51735">
    <property type="entry name" value="NAD(P)-binding Rossmann-fold domains"/>
    <property type="match status" value="1"/>
</dbReference>
<reference evidence="2 3" key="1">
    <citation type="submission" date="2024-07" db="EMBL/GenBank/DDBJ databases">
        <title>The genome sequence of type strain Sediminicola luteus GDMCC 1.2596T.</title>
        <authorList>
            <person name="Liu Y."/>
        </authorList>
    </citation>
    <scope>NUCLEOTIDE SEQUENCE [LARGE SCALE GENOMIC DNA]</scope>
    <source>
        <strain evidence="2 3">GDMCC 1.2596</strain>
    </source>
</reference>